<dbReference type="AlphaFoldDB" id="A0A212LY42"/>
<reference evidence="2" key="1">
    <citation type="submission" date="2016-08" db="EMBL/GenBank/DDBJ databases">
        <authorList>
            <person name="Seilhamer J.J."/>
        </authorList>
    </citation>
    <scope>NUCLEOTIDE SEQUENCE</scope>
    <source>
        <strain evidence="2">86</strain>
    </source>
</reference>
<proteinExistence type="predicted"/>
<feature type="region of interest" description="Disordered" evidence="1">
    <location>
        <begin position="25"/>
        <end position="63"/>
    </location>
</feature>
<feature type="compositionally biased region" description="Low complexity" evidence="1">
    <location>
        <begin position="34"/>
        <end position="63"/>
    </location>
</feature>
<organism evidence="2">
    <name type="scientific">uncultured Sporomusa sp</name>
    <dbReference type="NCBI Taxonomy" id="307249"/>
    <lineage>
        <taxon>Bacteria</taxon>
        <taxon>Bacillati</taxon>
        <taxon>Bacillota</taxon>
        <taxon>Negativicutes</taxon>
        <taxon>Selenomonadales</taxon>
        <taxon>Sporomusaceae</taxon>
        <taxon>Sporomusa</taxon>
        <taxon>environmental samples</taxon>
    </lineage>
</organism>
<gene>
    <name evidence="2" type="ORF">KL86SPO_50171</name>
</gene>
<accession>A0A212LY42</accession>
<dbReference type="RefSeq" id="WP_288185082.1">
    <property type="nucleotide sequence ID" value="NZ_LT608335.1"/>
</dbReference>
<sequence>MELDDKTPMEEIEGIDQAIIDEIMADEGGGAGVEPGAVGSQTQTQTQVPSQTPASAAAAGQQSAPVQQFDPFQAYTAMQNQMQQMAQVLQQLAKQPQAQPQVQQPPKDEDPLIGIVRQHLDAILPNQLKPIQDMQQQWQQMQQQQQRQANLERSVSVAQNKYPDFIDVVAPIHQRMLTDPAFNELILGMPDPAEFAYTMALGMQAQVSRVSQGQAQVNKMQQMAAMPRSMQVKSGGAPSAFDSLEDMIDNFENLTPAQQAKLLKLTNRSE</sequence>
<name>A0A212LY42_9FIRM</name>
<dbReference type="EMBL" id="FMJE01000005">
    <property type="protein sequence ID" value="SCM82400.1"/>
    <property type="molecule type" value="Genomic_DNA"/>
</dbReference>
<evidence type="ECO:0000313" key="2">
    <source>
        <dbReference type="EMBL" id="SCM82400.1"/>
    </source>
</evidence>
<evidence type="ECO:0000256" key="1">
    <source>
        <dbReference type="SAM" id="MobiDB-lite"/>
    </source>
</evidence>
<protein>
    <submittedName>
        <fullName evidence="2">Uncharacterized protein</fullName>
    </submittedName>
</protein>